<name>A0A9P5Y5K9_9AGAR</name>
<keyword evidence="1" id="KW-0732">Signal</keyword>
<evidence type="ECO:0000256" key="1">
    <source>
        <dbReference type="SAM" id="SignalP"/>
    </source>
</evidence>
<gene>
    <name evidence="2" type="ORF">BDZ94DRAFT_1194273</name>
</gene>
<sequence length="194" mass="21811">MLSVPKLFFTITLNYILSAIAVPTWEGLNGRNSIGSLVPGAAYIEAIGPTREHDYQTRHLSVQIPGQPGNLTLAPNTRAPPLFYIHRNQLWQYNNETAIYYVNVVNTTETSHFPLQLVLGRKKVGITNGFWQWRGTMLYYDQGQKGITGIYYNCPLEDGSAGVFMYLQPGPTPLSCEQVTLHSFSRSYRHRNGG</sequence>
<evidence type="ECO:0000313" key="3">
    <source>
        <dbReference type="Proteomes" id="UP000807353"/>
    </source>
</evidence>
<protein>
    <submittedName>
        <fullName evidence="2">Uncharacterized protein</fullName>
    </submittedName>
</protein>
<keyword evidence="3" id="KW-1185">Reference proteome</keyword>
<dbReference type="Proteomes" id="UP000807353">
    <property type="component" value="Unassembled WGS sequence"/>
</dbReference>
<dbReference type="EMBL" id="MU150270">
    <property type="protein sequence ID" value="KAF9462642.1"/>
    <property type="molecule type" value="Genomic_DNA"/>
</dbReference>
<comment type="caution">
    <text evidence="2">The sequence shown here is derived from an EMBL/GenBank/DDBJ whole genome shotgun (WGS) entry which is preliminary data.</text>
</comment>
<feature type="signal peptide" evidence="1">
    <location>
        <begin position="1"/>
        <end position="21"/>
    </location>
</feature>
<dbReference type="AlphaFoldDB" id="A0A9P5Y5K9"/>
<proteinExistence type="predicted"/>
<feature type="chain" id="PRO_5040269014" evidence="1">
    <location>
        <begin position="22"/>
        <end position="194"/>
    </location>
</feature>
<organism evidence="2 3">
    <name type="scientific">Collybia nuda</name>
    <dbReference type="NCBI Taxonomy" id="64659"/>
    <lineage>
        <taxon>Eukaryota</taxon>
        <taxon>Fungi</taxon>
        <taxon>Dikarya</taxon>
        <taxon>Basidiomycota</taxon>
        <taxon>Agaricomycotina</taxon>
        <taxon>Agaricomycetes</taxon>
        <taxon>Agaricomycetidae</taxon>
        <taxon>Agaricales</taxon>
        <taxon>Tricholomatineae</taxon>
        <taxon>Clitocybaceae</taxon>
        <taxon>Collybia</taxon>
    </lineage>
</organism>
<evidence type="ECO:0000313" key="2">
    <source>
        <dbReference type="EMBL" id="KAF9462642.1"/>
    </source>
</evidence>
<reference evidence="2" key="1">
    <citation type="submission" date="2020-11" db="EMBL/GenBank/DDBJ databases">
        <authorList>
            <consortium name="DOE Joint Genome Institute"/>
            <person name="Ahrendt S."/>
            <person name="Riley R."/>
            <person name="Andreopoulos W."/>
            <person name="Labutti K."/>
            <person name="Pangilinan J."/>
            <person name="Ruiz-Duenas F.J."/>
            <person name="Barrasa J.M."/>
            <person name="Sanchez-Garcia M."/>
            <person name="Camarero S."/>
            <person name="Miyauchi S."/>
            <person name="Serrano A."/>
            <person name="Linde D."/>
            <person name="Babiker R."/>
            <person name="Drula E."/>
            <person name="Ayuso-Fernandez I."/>
            <person name="Pacheco R."/>
            <person name="Padilla G."/>
            <person name="Ferreira P."/>
            <person name="Barriuso J."/>
            <person name="Kellner H."/>
            <person name="Castanera R."/>
            <person name="Alfaro M."/>
            <person name="Ramirez L."/>
            <person name="Pisabarro A.G."/>
            <person name="Kuo A."/>
            <person name="Tritt A."/>
            <person name="Lipzen A."/>
            <person name="He G."/>
            <person name="Yan M."/>
            <person name="Ng V."/>
            <person name="Cullen D."/>
            <person name="Martin F."/>
            <person name="Rosso M.-N."/>
            <person name="Henrissat B."/>
            <person name="Hibbett D."/>
            <person name="Martinez A.T."/>
            <person name="Grigoriev I.V."/>
        </authorList>
    </citation>
    <scope>NUCLEOTIDE SEQUENCE</scope>
    <source>
        <strain evidence="2">CBS 247.69</strain>
    </source>
</reference>
<accession>A0A9P5Y5K9</accession>
<dbReference type="OrthoDB" id="3229881at2759"/>